<dbReference type="InterPro" id="IPR007630">
    <property type="entry name" value="RNA_pol_sigma70_r4"/>
</dbReference>
<feature type="domain" description="RNA polymerase sigma-70 region 2" evidence="7">
    <location>
        <begin position="34"/>
        <end position="99"/>
    </location>
</feature>
<dbReference type="InterPro" id="IPR000838">
    <property type="entry name" value="RNA_pol_sigma70_ECF_CS"/>
</dbReference>
<dbReference type="Gene3D" id="1.10.10.10">
    <property type="entry name" value="Winged helix-like DNA-binding domain superfamily/Winged helix DNA-binding domain"/>
    <property type="match status" value="1"/>
</dbReference>
<evidence type="ECO:0000256" key="1">
    <source>
        <dbReference type="ARBA" id="ARBA00010641"/>
    </source>
</evidence>
<name>A0A1C5GKE4_9ACTN</name>
<dbReference type="InterPro" id="IPR036388">
    <property type="entry name" value="WH-like_DNA-bd_sf"/>
</dbReference>
<dbReference type="STRING" id="745366.GA0070213_101194"/>
<dbReference type="PANTHER" id="PTHR43133">
    <property type="entry name" value="RNA POLYMERASE ECF-TYPE SIGMA FACTO"/>
    <property type="match status" value="1"/>
</dbReference>
<evidence type="ECO:0000256" key="6">
    <source>
        <dbReference type="RuleBase" id="RU000716"/>
    </source>
</evidence>
<dbReference type="AlphaFoldDB" id="A0A1C5GKE4"/>
<dbReference type="NCBIfam" id="TIGR02937">
    <property type="entry name" value="sigma70-ECF"/>
    <property type="match status" value="1"/>
</dbReference>
<keyword evidence="5 6" id="KW-0804">Transcription</keyword>
<dbReference type="GO" id="GO:0016987">
    <property type="term" value="F:sigma factor activity"/>
    <property type="evidence" value="ECO:0007669"/>
    <property type="project" value="UniProtKB-KW"/>
</dbReference>
<dbReference type="InterPro" id="IPR014284">
    <property type="entry name" value="RNA_pol_sigma-70_dom"/>
</dbReference>
<dbReference type="Pfam" id="PF04545">
    <property type="entry name" value="Sigma70_r4"/>
    <property type="match status" value="1"/>
</dbReference>
<evidence type="ECO:0000256" key="5">
    <source>
        <dbReference type="ARBA" id="ARBA00023163"/>
    </source>
</evidence>
<dbReference type="InterPro" id="IPR013324">
    <property type="entry name" value="RNA_pol_sigma_r3/r4-like"/>
</dbReference>
<dbReference type="CDD" id="cd06171">
    <property type="entry name" value="Sigma70_r4"/>
    <property type="match status" value="1"/>
</dbReference>
<accession>A0A1C5GKE4</accession>
<reference evidence="10" key="1">
    <citation type="submission" date="2016-06" db="EMBL/GenBank/DDBJ databases">
        <authorList>
            <person name="Varghese N."/>
            <person name="Submissions Spin"/>
        </authorList>
    </citation>
    <scope>NUCLEOTIDE SEQUENCE [LARGE SCALE GENOMIC DNA]</scope>
    <source>
        <strain evidence="10">DSM 45647</strain>
    </source>
</reference>
<dbReference type="Gene3D" id="1.10.1740.10">
    <property type="match status" value="1"/>
</dbReference>
<dbReference type="Pfam" id="PF04542">
    <property type="entry name" value="Sigma70_r2"/>
    <property type="match status" value="1"/>
</dbReference>
<dbReference type="GO" id="GO:0006352">
    <property type="term" value="P:DNA-templated transcription initiation"/>
    <property type="evidence" value="ECO:0007669"/>
    <property type="project" value="InterPro"/>
</dbReference>
<dbReference type="InterPro" id="IPR007627">
    <property type="entry name" value="RNA_pol_sigma70_r2"/>
</dbReference>
<evidence type="ECO:0000256" key="2">
    <source>
        <dbReference type="ARBA" id="ARBA00023015"/>
    </source>
</evidence>
<dbReference type="GO" id="GO:0003677">
    <property type="term" value="F:DNA binding"/>
    <property type="evidence" value="ECO:0007669"/>
    <property type="project" value="UniProtKB-KW"/>
</dbReference>
<evidence type="ECO:0000313" key="10">
    <source>
        <dbReference type="Proteomes" id="UP000199360"/>
    </source>
</evidence>
<dbReference type="PANTHER" id="PTHR43133:SF8">
    <property type="entry name" value="RNA POLYMERASE SIGMA FACTOR HI_1459-RELATED"/>
    <property type="match status" value="1"/>
</dbReference>
<comment type="similarity">
    <text evidence="1 6">Belongs to the sigma-70 factor family. ECF subfamily.</text>
</comment>
<dbReference type="InterPro" id="IPR013325">
    <property type="entry name" value="RNA_pol_sigma_r2"/>
</dbReference>
<keyword evidence="3 6" id="KW-0731">Sigma factor</keyword>
<protein>
    <recommendedName>
        <fullName evidence="6">RNA polymerase sigma factor</fullName>
    </recommendedName>
</protein>
<evidence type="ECO:0000313" key="9">
    <source>
        <dbReference type="EMBL" id="SCG34229.1"/>
    </source>
</evidence>
<dbReference type="InterPro" id="IPR039425">
    <property type="entry name" value="RNA_pol_sigma-70-like"/>
</dbReference>
<evidence type="ECO:0000256" key="3">
    <source>
        <dbReference type="ARBA" id="ARBA00023082"/>
    </source>
</evidence>
<evidence type="ECO:0000259" key="7">
    <source>
        <dbReference type="Pfam" id="PF04542"/>
    </source>
</evidence>
<feature type="domain" description="RNA polymerase sigma-70 region 4" evidence="8">
    <location>
        <begin position="136"/>
        <end position="184"/>
    </location>
</feature>
<dbReference type="RefSeq" id="WP_245716200.1">
    <property type="nucleotide sequence ID" value="NZ_FMDM01000001.1"/>
</dbReference>
<sequence length="195" mass="21295">MSGKWTEAEVALDDEEIVTRVRAGDREAYDLLVARHTASAYRTAVLLGAGPDAEDVIQEAFVKAYRKLSRYRGDASFRSWLLAIVANESRNLHRSRGRRDGLVLRAAAAAPGTEATADDGLGAVLAAERRAALVGALRRLPARDRAVIACRYLLDLTEEETVTVLGLPRGTVKSRTHRALAKLRGLLDREVAHRG</sequence>
<proteinExistence type="inferred from homology"/>
<organism evidence="9 10">
    <name type="scientific">Micromonospora humi</name>
    <dbReference type="NCBI Taxonomy" id="745366"/>
    <lineage>
        <taxon>Bacteria</taxon>
        <taxon>Bacillati</taxon>
        <taxon>Actinomycetota</taxon>
        <taxon>Actinomycetes</taxon>
        <taxon>Micromonosporales</taxon>
        <taxon>Micromonosporaceae</taxon>
        <taxon>Micromonospora</taxon>
    </lineage>
</organism>
<dbReference type="SUPFAM" id="SSF88659">
    <property type="entry name" value="Sigma3 and sigma4 domains of RNA polymerase sigma factors"/>
    <property type="match status" value="1"/>
</dbReference>
<dbReference type="SUPFAM" id="SSF88946">
    <property type="entry name" value="Sigma2 domain of RNA polymerase sigma factors"/>
    <property type="match status" value="1"/>
</dbReference>
<dbReference type="PROSITE" id="PS01063">
    <property type="entry name" value="SIGMA70_ECF"/>
    <property type="match status" value="1"/>
</dbReference>
<dbReference type="EMBL" id="FMDM01000001">
    <property type="protein sequence ID" value="SCG34229.1"/>
    <property type="molecule type" value="Genomic_DNA"/>
</dbReference>
<evidence type="ECO:0000256" key="4">
    <source>
        <dbReference type="ARBA" id="ARBA00023125"/>
    </source>
</evidence>
<keyword evidence="10" id="KW-1185">Reference proteome</keyword>
<keyword evidence="2 6" id="KW-0805">Transcription regulation</keyword>
<dbReference type="Proteomes" id="UP000199360">
    <property type="component" value="Unassembled WGS sequence"/>
</dbReference>
<keyword evidence="4 6" id="KW-0238">DNA-binding</keyword>
<gene>
    <name evidence="9" type="ORF">GA0070213_101194</name>
</gene>
<evidence type="ECO:0000259" key="8">
    <source>
        <dbReference type="Pfam" id="PF04545"/>
    </source>
</evidence>